<evidence type="ECO:0000313" key="2">
    <source>
        <dbReference type="EMBL" id="KAF9518976.1"/>
    </source>
</evidence>
<keyword evidence="3" id="KW-1185">Reference proteome</keyword>
<accession>A0A9P6DY05</accession>
<evidence type="ECO:0000256" key="1">
    <source>
        <dbReference type="SAM" id="MobiDB-lite"/>
    </source>
</evidence>
<proteinExistence type="predicted"/>
<dbReference type="AlphaFoldDB" id="A0A9P6DY05"/>
<organism evidence="2 3">
    <name type="scientific">Hydnum rufescens UP504</name>
    <dbReference type="NCBI Taxonomy" id="1448309"/>
    <lineage>
        <taxon>Eukaryota</taxon>
        <taxon>Fungi</taxon>
        <taxon>Dikarya</taxon>
        <taxon>Basidiomycota</taxon>
        <taxon>Agaricomycotina</taxon>
        <taxon>Agaricomycetes</taxon>
        <taxon>Cantharellales</taxon>
        <taxon>Hydnaceae</taxon>
        <taxon>Hydnum</taxon>
    </lineage>
</organism>
<feature type="compositionally biased region" description="Basic and acidic residues" evidence="1">
    <location>
        <begin position="82"/>
        <end position="98"/>
    </location>
</feature>
<feature type="region of interest" description="Disordered" evidence="1">
    <location>
        <begin position="155"/>
        <end position="176"/>
    </location>
</feature>
<dbReference type="Proteomes" id="UP000886523">
    <property type="component" value="Unassembled WGS sequence"/>
</dbReference>
<evidence type="ECO:0000313" key="3">
    <source>
        <dbReference type="Proteomes" id="UP000886523"/>
    </source>
</evidence>
<dbReference type="EMBL" id="MU128921">
    <property type="protein sequence ID" value="KAF9518976.1"/>
    <property type="molecule type" value="Genomic_DNA"/>
</dbReference>
<feature type="compositionally biased region" description="Polar residues" evidence="1">
    <location>
        <begin position="72"/>
        <end position="81"/>
    </location>
</feature>
<comment type="caution">
    <text evidence="2">The sequence shown here is derived from an EMBL/GenBank/DDBJ whole genome shotgun (WGS) entry which is preliminary data.</text>
</comment>
<sequence length="176" mass="19176">MFLKYLDIAVGKIAPLDPMANKSVPASSKANLKTYQGRLVRRNSTNGASDEEAPKTKVSKLPTRATKCKVIDSSSEEPTSSDADRALKTRTHKEVEPPPRRTIKHFAVMGASRNEAYEALNVVPFWTGLEQGLESLGLIHGLIPEGKFRARAPWGPLSHAMKSPSGPQGPHLKTHS</sequence>
<feature type="compositionally biased region" description="Polar residues" evidence="1">
    <location>
        <begin position="24"/>
        <end position="34"/>
    </location>
</feature>
<feature type="region of interest" description="Disordered" evidence="1">
    <location>
        <begin position="18"/>
        <end position="98"/>
    </location>
</feature>
<reference evidence="2" key="1">
    <citation type="journal article" date="2020" name="Nat. Commun.">
        <title>Large-scale genome sequencing of mycorrhizal fungi provides insights into the early evolution of symbiotic traits.</title>
        <authorList>
            <person name="Miyauchi S."/>
            <person name="Kiss E."/>
            <person name="Kuo A."/>
            <person name="Drula E."/>
            <person name="Kohler A."/>
            <person name="Sanchez-Garcia M."/>
            <person name="Morin E."/>
            <person name="Andreopoulos B."/>
            <person name="Barry K.W."/>
            <person name="Bonito G."/>
            <person name="Buee M."/>
            <person name="Carver A."/>
            <person name="Chen C."/>
            <person name="Cichocki N."/>
            <person name="Clum A."/>
            <person name="Culley D."/>
            <person name="Crous P.W."/>
            <person name="Fauchery L."/>
            <person name="Girlanda M."/>
            <person name="Hayes R.D."/>
            <person name="Keri Z."/>
            <person name="LaButti K."/>
            <person name="Lipzen A."/>
            <person name="Lombard V."/>
            <person name="Magnuson J."/>
            <person name="Maillard F."/>
            <person name="Murat C."/>
            <person name="Nolan M."/>
            <person name="Ohm R.A."/>
            <person name="Pangilinan J."/>
            <person name="Pereira M.F."/>
            <person name="Perotto S."/>
            <person name="Peter M."/>
            <person name="Pfister S."/>
            <person name="Riley R."/>
            <person name="Sitrit Y."/>
            <person name="Stielow J.B."/>
            <person name="Szollosi G."/>
            <person name="Zifcakova L."/>
            <person name="Stursova M."/>
            <person name="Spatafora J.W."/>
            <person name="Tedersoo L."/>
            <person name="Vaario L.M."/>
            <person name="Yamada A."/>
            <person name="Yan M."/>
            <person name="Wang P."/>
            <person name="Xu J."/>
            <person name="Bruns T."/>
            <person name="Baldrian P."/>
            <person name="Vilgalys R."/>
            <person name="Dunand C."/>
            <person name="Henrissat B."/>
            <person name="Grigoriev I.V."/>
            <person name="Hibbett D."/>
            <person name="Nagy L.G."/>
            <person name="Martin F.M."/>
        </authorList>
    </citation>
    <scope>NUCLEOTIDE SEQUENCE</scope>
    <source>
        <strain evidence="2">UP504</strain>
    </source>
</reference>
<protein>
    <submittedName>
        <fullName evidence="2">Uncharacterized protein</fullName>
    </submittedName>
</protein>
<gene>
    <name evidence="2" type="ORF">BS47DRAFT_1358601</name>
</gene>
<name>A0A9P6DY05_9AGAM</name>